<evidence type="ECO:0000259" key="1">
    <source>
        <dbReference type="Pfam" id="PF15916"/>
    </source>
</evidence>
<sequence>MSYLERIQACHGFDRSDYLDFVIADEVMGLTRPQFAEQLLRWEDVFQLNNNQLLLNPNLNNFEQRTQAVDPIMRQLHEEGVIPSWVE</sequence>
<dbReference type="Pfam" id="PF15916">
    <property type="entry name" value="DUF4743"/>
    <property type="match status" value="1"/>
</dbReference>
<dbReference type="AlphaFoldDB" id="A0A7V2WW07"/>
<gene>
    <name evidence="2" type="ORF">ENJ51_11430</name>
</gene>
<feature type="non-terminal residue" evidence="2">
    <location>
        <position position="87"/>
    </location>
</feature>
<accession>A0A7V2WW07</accession>
<dbReference type="InterPro" id="IPR031804">
    <property type="entry name" value="DUF4743"/>
</dbReference>
<comment type="caution">
    <text evidence="2">The sequence shown here is derived from an EMBL/GenBank/DDBJ whole genome shotgun (WGS) entry which is preliminary data.</text>
</comment>
<organism evidence="2">
    <name type="scientific">Leucothrix mucor</name>
    <dbReference type="NCBI Taxonomy" id="45248"/>
    <lineage>
        <taxon>Bacteria</taxon>
        <taxon>Pseudomonadati</taxon>
        <taxon>Pseudomonadota</taxon>
        <taxon>Gammaproteobacteria</taxon>
        <taxon>Thiotrichales</taxon>
        <taxon>Thiotrichaceae</taxon>
        <taxon>Leucothrix</taxon>
    </lineage>
</organism>
<feature type="domain" description="DUF4743" evidence="1">
    <location>
        <begin position="5"/>
        <end position="85"/>
    </location>
</feature>
<name>A0A7V2WW07_LEUMU</name>
<dbReference type="EMBL" id="DRMS01000429">
    <property type="protein sequence ID" value="HFC93410.1"/>
    <property type="molecule type" value="Genomic_DNA"/>
</dbReference>
<reference evidence="2" key="1">
    <citation type="journal article" date="2020" name="mSystems">
        <title>Genome- and Community-Level Interaction Insights into Carbon Utilization and Element Cycling Functions of Hydrothermarchaeota in Hydrothermal Sediment.</title>
        <authorList>
            <person name="Zhou Z."/>
            <person name="Liu Y."/>
            <person name="Xu W."/>
            <person name="Pan J."/>
            <person name="Luo Z.H."/>
            <person name="Li M."/>
        </authorList>
    </citation>
    <scope>NUCLEOTIDE SEQUENCE [LARGE SCALE GENOMIC DNA]</scope>
    <source>
        <strain evidence="2">HyVt-493</strain>
    </source>
</reference>
<evidence type="ECO:0000313" key="2">
    <source>
        <dbReference type="EMBL" id="HFC93410.1"/>
    </source>
</evidence>
<protein>
    <submittedName>
        <fullName evidence="2">DUF4743 domain-containing protein</fullName>
    </submittedName>
</protein>
<dbReference type="Gene3D" id="3.30.750.160">
    <property type="match status" value="1"/>
</dbReference>
<dbReference type="Proteomes" id="UP000885750">
    <property type="component" value="Unassembled WGS sequence"/>
</dbReference>
<proteinExistence type="predicted"/>